<dbReference type="eggNOG" id="COG3714">
    <property type="taxonomic scope" value="Bacteria"/>
</dbReference>
<protein>
    <submittedName>
        <fullName evidence="7">Putative membrane protein</fullName>
    </submittedName>
</protein>
<keyword evidence="4 6" id="KW-1133">Transmembrane helix</keyword>
<feature type="transmembrane region" description="Helical" evidence="6">
    <location>
        <begin position="135"/>
        <end position="153"/>
    </location>
</feature>
<dbReference type="RefSeq" id="WP_018302492.1">
    <property type="nucleotide sequence ID" value="NZ_KB902285.1"/>
</dbReference>
<dbReference type="Pfam" id="PF07947">
    <property type="entry name" value="YhhN"/>
    <property type="match status" value="1"/>
</dbReference>
<comment type="similarity">
    <text evidence="2">Belongs to the TMEM86 family.</text>
</comment>
<dbReference type="AlphaFoldDB" id="A0A0D0Q0R6"/>
<dbReference type="Proteomes" id="UP000035100">
    <property type="component" value="Unassembled WGS sequence"/>
</dbReference>
<feature type="transmembrane region" description="Helical" evidence="6">
    <location>
        <begin position="159"/>
        <end position="178"/>
    </location>
</feature>
<comment type="subcellular location">
    <subcellularLocation>
        <location evidence="1">Membrane</location>
        <topology evidence="1">Multi-pass membrane protein</topology>
    </subcellularLocation>
</comment>
<dbReference type="GO" id="GO:0016787">
    <property type="term" value="F:hydrolase activity"/>
    <property type="evidence" value="ECO:0007669"/>
    <property type="project" value="TreeGrafter"/>
</dbReference>
<keyword evidence="8" id="KW-1185">Reference proteome</keyword>
<dbReference type="InterPro" id="IPR012506">
    <property type="entry name" value="TMEM86B-like"/>
</dbReference>
<feature type="transmembrane region" description="Helical" evidence="6">
    <location>
        <begin position="37"/>
        <end position="63"/>
    </location>
</feature>
<evidence type="ECO:0000256" key="5">
    <source>
        <dbReference type="ARBA" id="ARBA00023136"/>
    </source>
</evidence>
<keyword evidence="3 6" id="KW-0812">Transmembrane</keyword>
<dbReference type="STRING" id="1123501.Wenmar_03360"/>
<evidence type="ECO:0000256" key="1">
    <source>
        <dbReference type="ARBA" id="ARBA00004141"/>
    </source>
</evidence>
<name>A0A0D0Q0R6_9RHOB</name>
<comment type="caution">
    <text evidence="7">The sequence shown here is derived from an EMBL/GenBank/DDBJ whole genome shotgun (WGS) entry which is preliminary data.</text>
</comment>
<evidence type="ECO:0000313" key="8">
    <source>
        <dbReference type="Proteomes" id="UP000035100"/>
    </source>
</evidence>
<organism evidence="7 8">
    <name type="scientific">Wenxinia marina DSM 24838</name>
    <dbReference type="NCBI Taxonomy" id="1123501"/>
    <lineage>
        <taxon>Bacteria</taxon>
        <taxon>Pseudomonadati</taxon>
        <taxon>Pseudomonadota</taxon>
        <taxon>Alphaproteobacteria</taxon>
        <taxon>Rhodobacterales</taxon>
        <taxon>Roseobacteraceae</taxon>
        <taxon>Wenxinia</taxon>
    </lineage>
</organism>
<evidence type="ECO:0000256" key="2">
    <source>
        <dbReference type="ARBA" id="ARBA00007375"/>
    </source>
</evidence>
<accession>A0A0D0Q0R6</accession>
<evidence type="ECO:0000256" key="3">
    <source>
        <dbReference type="ARBA" id="ARBA00022692"/>
    </source>
</evidence>
<dbReference type="PATRIC" id="fig|1123501.6.peg.3487"/>
<feature type="transmembrane region" description="Helical" evidence="6">
    <location>
        <begin position="105"/>
        <end position="123"/>
    </location>
</feature>
<dbReference type="PANTHER" id="PTHR31885:SF6">
    <property type="entry name" value="GH04784P"/>
    <property type="match status" value="1"/>
</dbReference>
<dbReference type="GO" id="GO:0016020">
    <property type="term" value="C:membrane"/>
    <property type="evidence" value="ECO:0007669"/>
    <property type="project" value="UniProtKB-SubCell"/>
</dbReference>
<feature type="transmembrane region" description="Helical" evidence="6">
    <location>
        <begin position="75"/>
        <end position="93"/>
    </location>
</feature>
<keyword evidence="5 6" id="KW-0472">Membrane</keyword>
<evidence type="ECO:0000313" key="7">
    <source>
        <dbReference type="EMBL" id="KIQ68144.1"/>
    </source>
</evidence>
<evidence type="ECO:0000256" key="6">
    <source>
        <dbReference type="SAM" id="Phobius"/>
    </source>
</evidence>
<proteinExistence type="inferred from homology"/>
<gene>
    <name evidence="7" type="ORF">Wenmar_03360</name>
</gene>
<dbReference type="PANTHER" id="PTHR31885">
    <property type="entry name" value="GH04784P"/>
    <property type="match status" value="1"/>
</dbReference>
<dbReference type="EMBL" id="AONG01000017">
    <property type="protein sequence ID" value="KIQ68144.1"/>
    <property type="molecule type" value="Genomic_DNA"/>
</dbReference>
<evidence type="ECO:0000256" key="4">
    <source>
        <dbReference type="ARBA" id="ARBA00022989"/>
    </source>
</evidence>
<feature type="transmembrane region" description="Helical" evidence="6">
    <location>
        <begin position="190"/>
        <end position="215"/>
    </location>
</feature>
<sequence length="218" mass="21924">MALWAAGAGLVSAAWYLVAFAAVERTSALRSAVKTVAIATLAGAVALSGGPALLALALALGAAGDLALSRPGERAFLAGVAAFALAHLVYVALLAGQPAADLSGWRIAAAVALCTLAAVMAARLWRAAGALRGPVVVYAAIIVAMGFAALRAADPRLALSAGLFVASDAILAAELFLLRPGHPARRWTPYAVWILYVSAQWGLALSLSGGLFIAAGRG</sequence>
<reference evidence="7 8" key="1">
    <citation type="submission" date="2013-01" db="EMBL/GenBank/DDBJ databases">
        <authorList>
            <person name="Fiebig A."/>
            <person name="Goeker M."/>
            <person name="Klenk H.-P.P."/>
        </authorList>
    </citation>
    <scope>NUCLEOTIDE SEQUENCE [LARGE SCALE GENOMIC DNA]</scope>
    <source>
        <strain evidence="7 8">DSM 24838</strain>
    </source>
</reference>